<keyword evidence="5" id="KW-0282">Flagellum</keyword>
<dbReference type="InterPro" id="IPR001680">
    <property type="entry name" value="WD40_rpt"/>
</dbReference>
<feature type="repeat" description="WD" evidence="12">
    <location>
        <begin position="897"/>
        <end position="930"/>
    </location>
</feature>
<evidence type="ECO:0000256" key="12">
    <source>
        <dbReference type="PROSITE-ProRule" id="PRU00221"/>
    </source>
</evidence>
<dbReference type="GO" id="GO:0120293">
    <property type="term" value="C:dynein axonemal particle"/>
    <property type="evidence" value="ECO:0007669"/>
    <property type="project" value="UniProtKB-SubCell"/>
</dbReference>
<keyword evidence="8" id="KW-0966">Cell projection</keyword>
<comment type="subcellular location">
    <subcellularLocation>
        <location evidence="1">Cytoplasm</location>
        <location evidence="1">Cytoskeleton</location>
        <location evidence="1">Flagellum axoneme</location>
    </subcellularLocation>
    <subcellularLocation>
        <location evidence="9">Dynein axonemal particle</location>
    </subcellularLocation>
</comment>
<evidence type="ECO:0000256" key="11">
    <source>
        <dbReference type="ARBA" id="ARBA00041557"/>
    </source>
</evidence>
<evidence type="ECO:0000256" key="9">
    <source>
        <dbReference type="ARBA" id="ARBA00024190"/>
    </source>
</evidence>
<keyword evidence="7" id="KW-0206">Cytoskeleton</keyword>
<dbReference type="Gene3D" id="2.130.10.10">
    <property type="entry name" value="YVTN repeat-like/Quinoprotein amine dehydrogenase"/>
    <property type="match status" value="2"/>
</dbReference>
<dbReference type="SUPFAM" id="SSF50978">
    <property type="entry name" value="WD40 repeat-like"/>
    <property type="match status" value="1"/>
</dbReference>
<feature type="compositionally biased region" description="Polar residues" evidence="13">
    <location>
        <begin position="63"/>
        <end position="72"/>
    </location>
</feature>
<evidence type="ECO:0000256" key="8">
    <source>
        <dbReference type="ARBA" id="ARBA00023273"/>
    </source>
</evidence>
<reference evidence="14 15" key="1">
    <citation type="journal article" date="2023" name="Commun. Biol.">
        <title>Reorganization of the ancestral sex-determining regions during the evolution of trioecy in Pleodorina starrii.</title>
        <authorList>
            <person name="Takahashi K."/>
            <person name="Suzuki S."/>
            <person name="Kawai-Toyooka H."/>
            <person name="Yamamoto K."/>
            <person name="Hamaji T."/>
            <person name="Ootsuki R."/>
            <person name="Yamaguchi H."/>
            <person name="Kawachi M."/>
            <person name="Higashiyama T."/>
            <person name="Nozaki H."/>
        </authorList>
    </citation>
    <scope>NUCLEOTIDE SEQUENCE [LARGE SCALE GENOMIC DNA]</scope>
    <source>
        <strain evidence="14 15">NIES-4479</strain>
    </source>
</reference>
<organism evidence="14 15">
    <name type="scientific">Pleodorina starrii</name>
    <dbReference type="NCBI Taxonomy" id="330485"/>
    <lineage>
        <taxon>Eukaryota</taxon>
        <taxon>Viridiplantae</taxon>
        <taxon>Chlorophyta</taxon>
        <taxon>core chlorophytes</taxon>
        <taxon>Chlorophyceae</taxon>
        <taxon>CS clade</taxon>
        <taxon>Chlamydomonadales</taxon>
        <taxon>Volvocaceae</taxon>
        <taxon>Pleodorina</taxon>
    </lineage>
</organism>
<evidence type="ECO:0000256" key="6">
    <source>
        <dbReference type="ARBA" id="ARBA00023069"/>
    </source>
</evidence>
<keyword evidence="15" id="KW-1185">Reference proteome</keyword>
<dbReference type="PANTHER" id="PTHR12442:SF12">
    <property type="entry name" value="DYNEIN AXONEMAL INTERMEDIATE CHAIN 4"/>
    <property type="match status" value="1"/>
</dbReference>
<evidence type="ECO:0000256" key="13">
    <source>
        <dbReference type="SAM" id="MobiDB-lite"/>
    </source>
</evidence>
<dbReference type="GO" id="GO:0045503">
    <property type="term" value="F:dynein light chain binding"/>
    <property type="evidence" value="ECO:0007669"/>
    <property type="project" value="TreeGrafter"/>
</dbReference>
<feature type="compositionally biased region" description="Polar residues" evidence="13">
    <location>
        <begin position="511"/>
        <end position="527"/>
    </location>
</feature>
<dbReference type="Pfam" id="PF00400">
    <property type="entry name" value="WD40"/>
    <property type="match status" value="2"/>
</dbReference>
<keyword evidence="4" id="KW-0677">Repeat</keyword>
<dbReference type="InterPro" id="IPR036322">
    <property type="entry name" value="WD40_repeat_dom_sf"/>
</dbReference>
<keyword evidence="3 12" id="KW-0853">WD repeat</keyword>
<dbReference type="GO" id="GO:0003341">
    <property type="term" value="P:cilium movement"/>
    <property type="evidence" value="ECO:0007669"/>
    <property type="project" value="TreeGrafter"/>
</dbReference>
<dbReference type="GO" id="GO:0045504">
    <property type="term" value="F:dynein heavy chain binding"/>
    <property type="evidence" value="ECO:0007669"/>
    <property type="project" value="TreeGrafter"/>
</dbReference>
<protein>
    <recommendedName>
        <fullName evidence="10">Dynein axonemal intermediate chain 4</fullName>
    </recommendedName>
    <alternativeName>
        <fullName evidence="11">WD repeat-containing protein 78</fullName>
    </alternativeName>
</protein>
<dbReference type="PROSITE" id="PS50294">
    <property type="entry name" value="WD_REPEATS_REGION"/>
    <property type="match status" value="1"/>
</dbReference>
<evidence type="ECO:0000256" key="1">
    <source>
        <dbReference type="ARBA" id="ARBA00004611"/>
    </source>
</evidence>
<feature type="region of interest" description="Disordered" evidence="13">
    <location>
        <begin position="455"/>
        <end position="567"/>
    </location>
</feature>
<evidence type="ECO:0000256" key="4">
    <source>
        <dbReference type="ARBA" id="ARBA00022737"/>
    </source>
</evidence>
<comment type="caution">
    <text evidence="14">The sequence shown here is derived from an EMBL/GenBank/DDBJ whole genome shotgun (WGS) entry which is preliminary data.</text>
</comment>
<dbReference type="FunFam" id="2.130.10.10:FF:001562">
    <property type="entry name" value="Inner dynein arm I1 intermediate chain IC138"/>
    <property type="match status" value="1"/>
</dbReference>
<evidence type="ECO:0000313" key="14">
    <source>
        <dbReference type="EMBL" id="GLC59330.1"/>
    </source>
</evidence>
<dbReference type="SMART" id="SM00320">
    <property type="entry name" value="WD40"/>
    <property type="match status" value="5"/>
</dbReference>
<dbReference type="InterPro" id="IPR050687">
    <property type="entry name" value="Dynein_IC"/>
</dbReference>
<dbReference type="InterPro" id="IPR015943">
    <property type="entry name" value="WD40/YVTN_repeat-like_dom_sf"/>
</dbReference>
<dbReference type="OrthoDB" id="24670at2759"/>
<evidence type="ECO:0000313" key="15">
    <source>
        <dbReference type="Proteomes" id="UP001165080"/>
    </source>
</evidence>
<gene>
    <name evidence="14" type="primary">PLEST008149</name>
    <name evidence="14" type="ORF">PLESTB_001474900</name>
</gene>
<evidence type="ECO:0000256" key="5">
    <source>
        <dbReference type="ARBA" id="ARBA00022846"/>
    </source>
</evidence>
<evidence type="ECO:0000256" key="10">
    <source>
        <dbReference type="ARBA" id="ARBA00040002"/>
    </source>
</evidence>
<proteinExistence type="predicted"/>
<dbReference type="PROSITE" id="PS50082">
    <property type="entry name" value="WD_REPEATS_2"/>
    <property type="match status" value="1"/>
</dbReference>
<keyword evidence="2" id="KW-0963">Cytoplasm</keyword>
<keyword evidence="6" id="KW-0969">Cilium</keyword>
<dbReference type="AlphaFoldDB" id="A0A9W6BWU1"/>
<sequence>MSDQKTPPKSGLPTKPSSGQQGPGYQPRQSSKWPPGAPRASTTAQPRQSVSGQARGSFRKSTRQSNRSQGGTETERLQVVVDGVDRTPKPLLSLNPTVLKGVQNDTTTPNSESSEFFMDRMSTTAFTKAGWYSNADSGTHTPKSEIDYDYETEKNRERKAAEEMAMAAGYGDDAGTGAGDLARGPPREEEPPPTPVLLSERDLERSVYLTLHETETIFIWQAAGVTVAMDTEEAKTVEEANRRYANLLHTKQATDKYVDAEAQTLVALTKSRDVQSAVLVTRSSAVQATAWDISDTFRALDEAAADAEDDPRGAAVSASMPSISQMAGGVTKYTGAPKQGGGDTSARVTVAGINRSSMFGGGGTSFMSLAAGAQPSGHMSGLSANLNLPNGVPVEAPAAAPPELADPLQALSGLPEALMLMDYAINQNNYLQQLLLYRDIQPLPGIRSSVTAAMRGGAASSGGGPGDDADSDVLSHTGGAPGRDTRPLSAAPSDGGRSHHSEMGRSGGGFQQQQPRMSNLPGQLSRQPSERSIPYSRGLSLRDGHGGGGDDRRSARHSHGGGGGFGAGGGGGYAASVAESNWPEELLQELADLGDDAPRMEHLWDWVCPMTAGKNVACMGWNKANPDLLAVGYGCYSFPSGNATTNNTTAQNQQQQAQQQAAGTEAGSSSAGGASGGGTSSASSGGTAAAAAAASDAIKGLVAFWSLKNLQHPLWSFEVKAAVTALDFSTYSPNVLAIGLYDGTVAIYDIKSRQGTPSMESDVHSGKHADPVWKVKWLDHGPERDEPLVSISTDGRVTQWSIAKGLEFSDLMKLKRMARRGAGGPPTTAAAAAAKEGGGAKAAAAVPEQQDAFISRLTSGMAFDFSSRDERIYVAATEDGWLHKCSTSYSEQYLESYRGHMGPVYQVQFSPFKRDMFISASGDWTIRMWQEGRDTPLLTFQASTTEVNDVQWCPTNSTVFGSVTASGRLEIWDFSLSTVKPVMHQKTTMKMSCLLFAPNYPVVVCGGEDGAVKAYRIFNVSHEYDTLQEQLERLDDCIRANVMKSQAAA</sequence>
<evidence type="ECO:0000256" key="3">
    <source>
        <dbReference type="ARBA" id="ARBA00022574"/>
    </source>
</evidence>
<feature type="region of interest" description="Disordered" evidence="13">
    <location>
        <begin position="646"/>
        <end position="686"/>
    </location>
</feature>
<name>A0A9W6BWU1_9CHLO</name>
<feature type="region of interest" description="Disordered" evidence="13">
    <location>
        <begin position="170"/>
        <end position="195"/>
    </location>
</feature>
<dbReference type="PANTHER" id="PTHR12442">
    <property type="entry name" value="DYNEIN INTERMEDIATE CHAIN"/>
    <property type="match status" value="1"/>
</dbReference>
<dbReference type="EMBL" id="BRXU01000027">
    <property type="protein sequence ID" value="GLC59330.1"/>
    <property type="molecule type" value="Genomic_DNA"/>
</dbReference>
<dbReference type="GO" id="GO:0005858">
    <property type="term" value="C:axonemal dynein complex"/>
    <property type="evidence" value="ECO:0007669"/>
    <property type="project" value="TreeGrafter"/>
</dbReference>
<evidence type="ECO:0000256" key="2">
    <source>
        <dbReference type="ARBA" id="ARBA00022490"/>
    </source>
</evidence>
<dbReference type="Proteomes" id="UP001165080">
    <property type="component" value="Unassembled WGS sequence"/>
</dbReference>
<feature type="region of interest" description="Disordered" evidence="13">
    <location>
        <begin position="1"/>
        <end position="92"/>
    </location>
</feature>
<evidence type="ECO:0000256" key="7">
    <source>
        <dbReference type="ARBA" id="ARBA00023212"/>
    </source>
</evidence>
<feature type="compositionally biased region" description="Low complexity" evidence="13">
    <location>
        <begin position="646"/>
        <end position="672"/>
    </location>
</feature>
<feature type="compositionally biased region" description="Polar residues" evidence="13">
    <location>
        <begin position="40"/>
        <end position="54"/>
    </location>
</feature>
<accession>A0A9W6BWU1</accession>
<feature type="compositionally biased region" description="Basic and acidic residues" evidence="13">
    <location>
        <begin position="540"/>
        <end position="553"/>
    </location>
</feature>